<dbReference type="InterPro" id="IPR038257">
    <property type="entry name" value="CRISPR-assoc_Cas3_HD_sf"/>
</dbReference>
<dbReference type="InterPro" id="IPR014001">
    <property type="entry name" value="Helicase_ATP-bd"/>
</dbReference>
<comment type="caution">
    <text evidence="12">The sequence shown here is derived from an EMBL/GenBank/DDBJ whole genome shotgun (WGS) entry which is preliminary data.</text>
</comment>
<dbReference type="InterPro" id="IPR054712">
    <property type="entry name" value="Cas3-like_dom"/>
</dbReference>
<dbReference type="PANTHER" id="PTHR47963:SF9">
    <property type="entry name" value="CRISPR-ASSOCIATED ENDONUCLEASE_HELICASE CAS3"/>
    <property type="match status" value="1"/>
</dbReference>
<evidence type="ECO:0000256" key="3">
    <source>
        <dbReference type="ARBA" id="ARBA00022722"/>
    </source>
</evidence>
<dbReference type="InterPro" id="IPR006474">
    <property type="entry name" value="Helicase_Cas3_CRISPR-ass_core"/>
</dbReference>
<organism evidence="12 13">
    <name type="scientific">Anaeromonas frigoriresistens</name>
    <dbReference type="NCBI Taxonomy" id="2683708"/>
    <lineage>
        <taxon>Bacteria</taxon>
        <taxon>Bacillati</taxon>
        <taxon>Bacillota</taxon>
        <taxon>Tissierellia</taxon>
        <taxon>Tissierellales</taxon>
        <taxon>Thermohalobacteraceae</taxon>
        <taxon>Anaeromonas</taxon>
    </lineage>
</organism>
<feature type="domain" description="Helicase ATP-binding" evidence="10">
    <location>
        <begin position="222"/>
        <end position="404"/>
    </location>
</feature>
<evidence type="ECO:0000313" key="12">
    <source>
        <dbReference type="EMBL" id="MBS4537078.1"/>
    </source>
</evidence>
<keyword evidence="6" id="KW-0378">Hydrolase</keyword>
<dbReference type="Pfam" id="PF18019">
    <property type="entry name" value="Cas3_HD"/>
    <property type="match status" value="1"/>
</dbReference>
<name>A0A942UQ06_9FIRM</name>
<dbReference type="Pfam" id="PF22590">
    <property type="entry name" value="Cas3-like_C_2"/>
    <property type="match status" value="1"/>
</dbReference>
<dbReference type="RefSeq" id="WP_203365009.1">
    <property type="nucleotide sequence ID" value="NZ_WSFT01000012.1"/>
</dbReference>
<evidence type="ECO:0000256" key="1">
    <source>
        <dbReference type="ARBA" id="ARBA00006847"/>
    </source>
</evidence>
<evidence type="ECO:0000256" key="6">
    <source>
        <dbReference type="ARBA" id="ARBA00022801"/>
    </source>
</evidence>
<keyword evidence="7" id="KW-0347">Helicase</keyword>
<gene>
    <name evidence="12" type="primary">cas3</name>
    <name evidence="12" type="ORF">GOQ27_01310</name>
</gene>
<dbReference type="GO" id="GO:0016787">
    <property type="term" value="F:hydrolase activity"/>
    <property type="evidence" value="ECO:0007669"/>
    <property type="project" value="UniProtKB-KW"/>
</dbReference>
<evidence type="ECO:0000313" key="13">
    <source>
        <dbReference type="Proteomes" id="UP000724672"/>
    </source>
</evidence>
<keyword evidence="4" id="KW-0479">Metal-binding</keyword>
<feature type="domain" description="HD Cas3-type" evidence="11">
    <location>
        <begin position="7"/>
        <end position="182"/>
    </location>
</feature>
<dbReference type="GO" id="GO:0003723">
    <property type="term" value="F:RNA binding"/>
    <property type="evidence" value="ECO:0007669"/>
    <property type="project" value="TreeGrafter"/>
</dbReference>
<dbReference type="Gene3D" id="1.10.3210.30">
    <property type="match status" value="1"/>
</dbReference>
<dbReference type="PROSITE" id="PS51643">
    <property type="entry name" value="HD_CAS3"/>
    <property type="match status" value="1"/>
</dbReference>
<dbReference type="GO" id="GO:0046872">
    <property type="term" value="F:metal ion binding"/>
    <property type="evidence" value="ECO:0007669"/>
    <property type="project" value="UniProtKB-KW"/>
</dbReference>
<comment type="similarity">
    <text evidence="1">In the N-terminal section; belongs to the CRISPR-associated nuclease Cas3-HD family.</text>
</comment>
<keyword evidence="9" id="KW-0051">Antiviral defense</keyword>
<dbReference type="InterPro" id="IPR006483">
    <property type="entry name" value="CRISPR-assoc_Cas3_HD"/>
</dbReference>
<dbReference type="GO" id="GO:0004518">
    <property type="term" value="F:nuclease activity"/>
    <property type="evidence" value="ECO:0007669"/>
    <property type="project" value="UniProtKB-KW"/>
</dbReference>
<dbReference type="CDD" id="cd09641">
    <property type="entry name" value="Cas3''_I"/>
    <property type="match status" value="1"/>
</dbReference>
<keyword evidence="13" id="KW-1185">Reference proteome</keyword>
<evidence type="ECO:0000256" key="2">
    <source>
        <dbReference type="ARBA" id="ARBA00009046"/>
    </source>
</evidence>
<dbReference type="SUPFAM" id="SSF52540">
    <property type="entry name" value="P-loop containing nucleoside triphosphate hydrolases"/>
    <property type="match status" value="1"/>
</dbReference>
<protein>
    <submittedName>
        <fullName evidence="12">CRISPR-associated helicase Cas3</fullName>
    </submittedName>
</protein>
<accession>A0A942UQ06</accession>
<evidence type="ECO:0000259" key="11">
    <source>
        <dbReference type="PROSITE" id="PS51643"/>
    </source>
</evidence>
<dbReference type="InterPro" id="IPR050547">
    <property type="entry name" value="DEAD_box_RNA_helicases"/>
</dbReference>
<dbReference type="AlphaFoldDB" id="A0A942UQ06"/>
<proteinExistence type="inferred from homology"/>
<evidence type="ECO:0000256" key="5">
    <source>
        <dbReference type="ARBA" id="ARBA00022741"/>
    </source>
</evidence>
<dbReference type="GO" id="GO:0005524">
    <property type="term" value="F:ATP binding"/>
    <property type="evidence" value="ECO:0007669"/>
    <property type="project" value="UniProtKB-KW"/>
</dbReference>
<sequence length="744" mass="88160">MNNYLAKSNPKETIQEHTDNLLKNYNILKSTYPSLEINWDMLYKVCLIHDLGKMNLKFQDKIEDRARHKEEIPHGILSLAFIDKNYLIKEEGYSKNDIKIIAHAIALHHERELNYTMEELKKEVELIKKESLDFKYDKLEHISVRMLSQRYFAKDTINERENEKLFYEYVLIKGLLNRIDYAASGYIDVEKENDFLLDRLKNVMKKWQKKDENSKWNDLQKHMLNNRDENIIAIAETGMGKTEAGLLWIGNNKGFFTLPLKTAINAMYNRITKDIVYDNYEDKVGMLHSDAYDQYLNRSTESKDIDEYYNKTKQLSLPLTICTLDQIFDFVFRYRGFEPKLATLSYSKIVIDEIQMYSPDLIAYLIVGLKYITKVGGKFAILTATLPNIVVDLLKKENVEFIEPKTFTKENRVRHSIKVIKNRIKSEYVNNLYNRNKVLVICNTVKEAQRVYMELKEEFEIENINLFHSNFIKKDRKLKEDHILRVGDKDNNEYGIWVTTQVVEASLDIDFDILVTELSDLNGLFQRMGRCYRNRSFDNIGYNCYVFDGGEKKNTGVGYVIDEDIYKLSKKALQSFDGIIKEEEKMKLIKKLYNTETLKDTDYYSKIIENIEYIRMIEDYEKSKNEVKQIFRNINNITVIPEDVYYENKEEIMGCIEMISSKHDKSSSIESIKKYKTQKRIARNKLQEYTASVPYHRINNNIEQYLEISRYQKIPIFNCEYSFEFGIKYIKSENTEVQLEDRFF</sequence>
<dbReference type="Pfam" id="PF00270">
    <property type="entry name" value="DEAD"/>
    <property type="match status" value="1"/>
</dbReference>
<dbReference type="GO" id="GO:0051607">
    <property type="term" value="P:defense response to virus"/>
    <property type="evidence" value="ECO:0007669"/>
    <property type="project" value="UniProtKB-KW"/>
</dbReference>
<dbReference type="NCBIfam" id="TIGR01596">
    <property type="entry name" value="cas3_HD"/>
    <property type="match status" value="1"/>
</dbReference>
<dbReference type="SMART" id="SM00487">
    <property type="entry name" value="DEXDc"/>
    <property type="match status" value="1"/>
</dbReference>
<dbReference type="PROSITE" id="PS51192">
    <property type="entry name" value="HELICASE_ATP_BIND_1"/>
    <property type="match status" value="1"/>
</dbReference>
<evidence type="ECO:0000256" key="4">
    <source>
        <dbReference type="ARBA" id="ARBA00022723"/>
    </source>
</evidence>
<dbReference type="Gene3D" id="3.40.50.300">
    <property type="entry name" value="P-loop containing nucleotide triphosphate hydrolases"/>
    <property type="match status" value="2"/>
</dbReference>
<evidence type="ECO:0000256" key="9">
    <source>
        <dbReference type="ARBA" id="ARBA00023118"/>
    </source>
</evidence>
<dbReference type="NCBIfam" id="TIGR01587">
    <property type="entry name" value="cas3_core"/>
    <property type="match status" value="1"/>
</dbReference>
<evidence type="ECO:0000256" key="8">
    <source>
        <dbReference type="ARBA" id="ARBA00022840"/>
    </source>
</evidence>
<dbReference type="InterPro" id="IPR011545">
    <property type="entry name" value="DEAD/DEAH_box_helicase_dom"/>
</dbReference>
<evidence type="ECO:0000256" key="7">
    <source>
        <dbReference type="ARBA" id="ARBA00022806"/>
    </source>
</evidence>
<keyword evidence="8" id="KW-0067">ATP-binding</keyword>
<comment type="similarity">
    <text evidence="2">In the central section; belongs to the CRISPR-associated helicase Cas3 family.</text>
</comment>
<evidence type="ECO:0000259" key="10">
    <source>
        <dbReference type="PROSITE" id="PS51192"/>
    </source>
</evidence>
<dbReference type="Proteomes" id="UP000724672">
    <property type="component" value="Unassembled WGS sequence"/>
</dbReference>
<dbReference type="InterPro" id="IPR027417">
    <property type="entry name" value="P-loop_NTPase"/>
</dbReference>
<dbReference type="EMBL" id="WSFT01000012">
    <property type="protein sequence ID" value="MBS4537078.1"/>
    <property type="molecule type" value="Genomic_DNA"/>
</dbReference>
<dbReference type="SUPFAM" id="SSF109604">
    <property type="entry name" value="HD-domain/PDEase-like"/>
    <property type="match status" value="1"/>
</dbReference>
<dbReference type="PANTHER" id="PTHR47963">
    <property type="entry name" value="DEAD-BOX ATP-DEPENDENT RNA HELICASE 47, MITOCHONDRIAL"/>
    <property type="match status" value="1"/>
</dbReference>
<keyword evidence="3" id="KW-0540">Nuclease</keyword>
<dbReference type="GO" id="GO:0003724">
    <property type="term" value="F:RNA helicase activity"/>
    <property type="evidence" value="ECO:0007669"/>
    <property type="project" value="TreeGrafter"/>
</dbReference>
<keyword evidence="5" id="KW-0547">Nucleotide-binding</keyword>
<reference evidence="12" key="1">
    <citation type="submission" date="2019-12" db="EMBL/GenBank/DDBJ databases">
        <title>Clostridiaceae gen. nov. sp. nov., isolated from sediment in Xinjiang, China.</title>
        <authorList>
            <person name="Zhang R."/>
        </authorList>
    </citation>
    <scope>NUCLEOTIDE SEQUENCE</scope>
    <source>
        <strain evidence="12">D2Q-11</strain>
    </source>
</reference>